<feature type="transmembrane region" description="Helical" evidence="2">
    <location>
        <begin position="493"/>
        <end position="512"/>
    </location>
</feature>
<comment type="similarity">
    <text evidence="1">Belongs to the protein kinase superfamily. ADCK protein kinase family.</text>
</comment>
<dbReference type="PROSITE" id="PS50011">
    <property type="entry name" value="PROTEIN_KINASE_DOM"/>
    <property type="match status" value="1"/>
</dbReference>
<dbReference type="GO" id="GO:0005524">
    <property type="term" value="F:ATP binding"/>
    <property type="evidence" value="ECO:0007669"/>
    <property type="project" value="InterPro"/>
</dbReference>
<dbReference type="GeneID" id="84230112"/>
<dbReference type="InterPro" id="IPR011009">
    <property type="entry name" value="Kinase-like_dom_sf"/>
</dbReference>
<dbReference type="GO" id="GO:0004672">
    <property type="term" value="F:protein kinase activity"/>
    <property type="evidence" value="ECO:0007669"/>
    <property type="project" value="InterPro"/>
</dbReference>
<keyword evidence="2" id="KW-1133">Transmembrane helix</keyword>
<evidence type="ECO:0000256" key="2">
    <source>
        <dbReference type="SAM" id="Phobius"/>
    </source>
</evidence>
<dbReference type="SMART" id="SM00220">
    <property type="entry name" value="S_TKc"/>
    <property type="match status" value="1"/>
</dbReference>
<dbReference type="Pfam" id="PF03109">
    <property type="entry name" value="ABC1"/>
    <property type="match status" value="1"/>
</dbReference>
<reference evidence="4" key="1">
    <citation type="submission" date="2023-08" db="EMBL/GenBank/DDBJ databases">
        <title>Methanolobus mangrovi sp. nov. and Methanolobus sediminis sp. nov, two novel methylotrophic methanogens isolated from mangrove sediments in China.</title>
        <authorList>
            <person name="Zhou J."/>
        </authorList>
    </citation>
    <scope>NUCLEOTIDE SEQUENCE</scope>
    <source>
        <strain evidence="4">FTZ2</strain>
    </source>
</reference>
<sequence length="549" mass="62464">MIKRYGKIVDALVKYEFGHLVDRMGIGNIRPLRSRIIKQEKVLKDTYSGPTKVRLMLEELGPTYIKLGQILSMRQDLIPPEYANEFTKLQDEIQPFGIEEVEKLIKEELGSGVDDLFDLFEETPIAAASIGQVHRAKLKSGEEVVVKVQRPGIKKIIEADLDIIYSIASFTEEHLPEAKLYRPMEIVEEFERSIRAELDYTQEGRNAEHFAHNFREHPRIYIPKVYWDYSSMKVLTLEYIDGVKSSSFEELDRMKVDRKEIAVDVLKSFMKQMYDDGFFHADLHPGNVFIMKDGRIALLDFGMAGFLSADMRNLLIDELVAITRGDTVLYIELLRDLGSIGDEVDIASLKIDIDHLLYKYYGRTANQLNTALILEEMIGLLRKYQIRVPANVALLSKGVMTIEGFSSIMDPQINLAVVAEPFAKKAIKDRIRLTNIASTAYRDFSNWSRVLHRAPMKISHILDIAERGYLKLQFEPQGFDRVVAEIDAASNRLAFSLIISAIIVGSTLIIQTGMEPHIWGVPLLGVIGFLMAGFLGMWLVVYILRTGRI</sequence>
<dbReference type="Proteomes" id="UP001183006">
    <property type="component" value="Chromosome"/>
</dbReference>
<organism evidence="4 5">
    <name type="scientific">Methanolobus mangrovi</name>
    <dbReference type="NCBI Taxonomy" id="3072977"/>
    <lineage>
        <taxon>Archaea</taxon>
        <taxon>Methanobacteriati</taxon>
        <taxon>Methanobacteriota</taxon>
        <taxon>Stenosarchaea group</taxon>
        <taxon>Methanomicrobia</taxon>
        <taxon>Methanosarcinales</taxon>
        <taxon>Methanosarcinaceae</taxon>
        <taxon>Methanolobus</taxon>
    </lineage>
</organism>
<keyword evidence="4" id="KW-0808">Transferase</keyword>
<keyword evidence="2" id="KW-0812">Transmembrane</keyword>
<name>A0AA51UFV4_9EURY</name>
<keyword evidence="2" id="KW-0472">Membrane</keyword>
<dbReference type="AlphaFoldDB" id="A0AA51UFV4"/>
<dbReference type="EMBL" id="CP133594">
    <property type="protein sequence ID" value="WMW21382.1"/>
    <property type="molecule type" value="Genomic_DNA"/>
</dbReference>
<dbReference type="InterPro" id="IPR000719">
    <property type="entry name" value="Prot_kinase_dom"/>
</dbReference>
<feature type="domain" description="Protein kinase" evidence="3">
    <location>
        <begin position="119"/>
        <end position="436"/>
    </location>
</feature>
<dbReference type="InterPro" id="IPR050154">
    <property type="entry name" value="UbiB_kinase"/>
</dbReference>
<feature type="transmembrane region" description="Helical" evidence="2">
    <location>
        <begin position="518"/>
        <end position="544"/>
    </location>
</feature>
<dbReference type="KEGG" id="mmav:RE476_08185"/>
<keyword evidence="4" id="KW-0418">Kinase</keyword>
<dbReference type="PANTHER" id="PTHR10566:SF113">
    <property type="entry name" value="PROTEIN ACTIVITY OF BC1 COMPLEX KINASE 7, CHLOROPLASTIC"/>
    <property type="match status" value="1"/>
</dbReference>
<protein>
    <submittedName>
        <fullName evidence="4">AarF/ABC1/UbiB kinase family protein</fullName>
    </submittedName>
</protein>
<dbReference type="CDD" id="cd05121">
    <property type="entry name" value="ABC1_ADCK3-like"/>
    <property type="match status" value="1"/>
</dbReference>
<evidence type="ECO:0000313" key="4">
    <source>
        <dbReference type="EMBL" id="WMW21382.1"/>
    </source>
</evidence>
<evidence type="ECO:0000259" key="3">
    <source>
        <dbReference type="PROSITE" id="PS50011"/>
    </source>
</evidence>
<keyword evidence="5" id="KW-1185">Reference proteome</keyword>
<dbReference type="InterPro" id="IPR004147">
    <property type="entry name" value="ABC1_dom"/>
</dbReference>
<accession>A0AA51UFV4</accession>
<gene>
    <name evidence="4" type="ORF">RE476_08185</name>
</gene>
<dbReference type="Gene3D" id="1.10.510.10">
    <property type="entry name" value="Transferase(Phosphotransferase) domain 1"/>
    <property type="match status" value="1"/>
</dbReference>
<evidence type="ECO:0000256" key="1">
    <source>
        <dbReference type="ARBA" id="ARBA00009670"/>
    </source>
</evidence>
<dbReference type="RefSeq" id="WP_309307168.1">
    <property type="nucleotide sequence ID" value="NZ_CP133594.1"/>
</dbReference>
<proteinExistence type="inferred from homology"/>
<dbReference type="PANTHER" id="PTHR10566">
    <property type="entry name" value="CHAPERONE-ACTIVITY OF BC1 COMPLEX CABC1 -RELATED"/>
    <property type="match status" value="1"/>
</dbReference>
<evidence type="ECO:0000313" key="5">
    <source>
        <dbReference type="Proteomes" id="UP001183006"/>
    </source>
</evidence>
<dbReference type="SUPFAM" id="SSF56112">
    <property type="entry name" value="Protein kinase-like (PK-like)"/>
    <property type="match status" value="1"/>
</dbReference>